<name>A0A1G7H7P3_9PROT</name>
<sequence>SLVHIVRRSAVHTKHLESRTQSGRKTLLGQALSDSAKNTLKKSGPLKIEDSLLFSLTNH</sequence>
<evidence type="ECO:0000313" key="1">
    <source>
        <dbReference type="EMBL" id="SDE96460.1"/>
    </source>
</evidence>
<feature type="non-terminal residue" evidence="1">
    <location>
        <position position="1"/>
    </location>
</feature>
<dbReference type="AlphaFoldDB" id="A0A1G7H7P3"/>
<proteinExistence type="predicted"/>
<dbReference type="EMBL" id="FNAP01000018">
    <property type="protein sequence ID" value="SDE96460.1"/>
    <property type="molecule type" value="Genomic_DNA"/>
</dbReference>
<dbReference type="Proteomes" id="UP000199412">
    <property type="component" value="Unassembled WGS sequence"/>
</dbReference>
<reference evidence="1 2" key="1">
    <citation type="submission" date="2016-10" db="EMBL/GenBank/DDBJ databases">
        <authorList>
            <person name="de Groot N.N."/>
        </authorList>
    </citation>
    <scope>NUCLEOTIDE SEQUENCE [LARGE SCALE GENOMIC DNA]</scope>
    <source>
        <strain evidence="1 2">ATCC 700224</strain>
    </source>
</reference>
<evidence type="ECO:0000313" key="2">
    <source>
        <dbReference type="Proteomes" id="UP000199412"/>
    </source>
</evidence>
<organism evidence="1 2">
    <name type="scientific">Rhodospira trueperi</name>
    <dbReference type="NCBI Taxonomy" id="69960"/>
    <lineage>
        <taxon>Bacteria</taxon>
        <taxon>Pseudomonadati</taxon>
        <taxon>Pseudomonadota</taxon>
        <taxon>Alphaproteobacteria</taxon>
        <taxon>Rhodospirillales</taxon>
        <taxon>Rhodospirillaceae</taxon>
        <taxon>Rhodospira</taxon>
    </lineage>
</organism>
<keyword evidence="2" id="KW-1185">Reference proteome</keyword>
<dbReference type="RefSeq" id="WP_218128478.1">
    <property type="nucleotide sequence ID" value="NZ_FNAP01000018.1"/>
</dbReference>
<protein>
    <submittedName>
        <fullName evidence="1">Uncharacterized protein</fullName>
    </submittedName>
</protein>
<accession>A0A1G7H7P3</accession>
<gene>
    <name evidence="1" type="ORF">SAMN05421720_11844</name>
</gene>